<dbReference type="InterPro" id="IPR016024">
    <property type="entry name" value="ARM-type_fold"/>
</dbReference>
<feature type="domain" description="TARBP1" evidence="15">
    <location>
        <begin position="325"/>
        <end position="409"/>
    </location>
</feature>
<evidence type="ECO:0000256" key="10">
    <source>
        <dbReference type="ARBA" id="ARBA00093594"/>
    </source>
</evidence>
<evidence type="ECO:0000256" key="5">
    <source>
        <dbReference type="ARBA" id="ARBA00022691"/>
    </source>
</evidence>
<dbReference type="HOGENOM" id="CLU_002618_1_0_1"/>
<dbReference type="SUPFAM" id="SSF75217">
    <property type="entry name" value="alpha/beta knot"/>
    <property type="match status" value="1"/>
</dbReference>
<dbReference type="InterPro" id="IPR001537">
    <property type="entry name" value="SpoU_MeTrfase"/>
</dbReference>
<evidence type="ECO:0000259" key="14">
    <source>
        <dbReference type="Pfam" id="PF00588"/>
    </source>
</evidence>
<dbReference type="CDD" id="cd18091">
    <property type="entry name" value="SpoU-like_TRM3-like"/>
    <property type="match status" value="1"/>
</dbReference>
<accession>G3VA08</accession>
<evidence type="ECO:0000256" key="7">
    <source>
        <dbReference type="ARBA" id="ARBA00022990"/>
    </source>
</evidence>
<evidence type="ECO:0000256" key="1">
    <source>
        <dbReference type="ARBA" id="ARBA00007228"/>
    </source>
</evidence>
<dbReference type="GO" id="GO:0003723">
    <property type="term" value="F:RNA binding"/>
    <property type="evidence" value="ECO:0007669"/>
    <property type="project" value="UniProtKB-KW"/>
</dbReference>
<comment type="similarity">
    <text evidence="1">Belongs to the class IV-like SAM-binding methyltransferase superfamily. RNA methyltransferase TrmH family.</text>
</comment>
<dbReference type="FunCoup" id="G3VA08">
    <property type="interactions" value="2089"/>
</dbReference>
<name>G3VA08_SARHA</name>
<keyword evidence="6" id="KW-0694">RNA-binding</keyword>
<dbReference type="PANTHER" id="PTHR12029">
    <property type="entry name" value="RNA METHYLTRANSFERASE"/>
    <property type="match status" value="1"/>
</dbReference>
<dbReference type="eggNOG" id="KOG0839">
    <property type="taxonomic scope" value="Eukaryota"/>
</dbReference>
<dbReference type="EC" id="2.1.1.34" evidence="10"/>
<feature type="domain" description="tRNA/rRNA methyltransferase SpoU type" evidence="14">
    <location>
        <begin position="1501"/>
        <end position="1642"/>
    </location>
</feature>
<evidence type="ECO:0000256" key="9">
    <source>
        <dbReference type="ARBA" id="ARBA00093361"/>
    </source>
</evidence>
<dbReference type="InParanoid" id="G3VA08"/>
<dbReference type="PROSITE" id="PS51624">
    <property type="entry name" value="SAM_MT_TRMH_2"/>
    <property type="match status" value="1"/>
</dbReference>
<dbReference type="GeneID" id="100923514"/>
<keyword evidence="5" id="KW-0949">S-adenosyl-L-methionine</keyword>
<dbReference type="KEGG" id="shr:100923514"/>
<sequence>MECVLAEALLSQSQDPRALLRALCVWDTPTPAERVETLRFLLQRLEEEQEDSGGASARPASLLLQEAVREVAAGHLVPLLRGLRAGRAGTPDGESSAPRDRRRRVVRAACGALRACASLSGGPQLAVALVYEALDDLLALRPASGPEEEAAARAVLGERGGLGAEEAVEVLVAVGPCLRPVEDGALLERVARTALAVALGDEDDEEPGAEEGAAALVAGRLLPALGRSSAVALRALWAGLLPREEEEEEEPEPRRPGPAPRVARLLLVLSALADRLLPAPGVGGVRGAPEEEEEEEEEVPDPRRSPGFWRAVQAGLVHPDGLSRKRARYLLQRALETSAGLGAECCSGARPENEPSLFWWLDKKKEELLKFWENYILIMETLEGNQIHVIKPVLPKLNSLFDYAMSEEKACWLLHPSWHMCIYKRMFESENKSLTKEGIIHFLELCETKGLPGAPGFSEFIIGPLMEALSESSLYGRSPGHKIGSCSPLGMKLQTFLVTYFSLLSEDVKSSFLLKFIKKMTSRHWCAVPILFLSRALAHIPRCKVLGVEGLLALRDILQCTMITHQILLRGAAQCYLLQAAMNLIDVEKVSFSDVSNFLMSLRQEESLGRGTLLWTELCDWLRVNENYFGEISSCIGFSGRCSLNMYVQNLVQDYIKSPSLEAGGNCFMPDWHEAKLVAVMILLAADVEEMKNKYSEKKKTQNELKAFLHPLMDVLMKLGTNAYIPLLKTDKCLQLLLKLLQTCSLKGSLTQDDGVLILLQNSVISATESIFEFIVRRLTSSELSTVSDLERCHLYLTTLSALVNLHGKIGWKNNNSIWKFISVLKNASILHLQDMSSEKEPKLNEQIQKVVSMECLAVVCGMLAQKSDLHLDSLDVESLEKFISSFHLNQIVRKPLTEEQNSLFEESSSSQGWGRVVAQYIHDQWLCLSFLLNKYYILMPTTKDEMLEPFLQVLPKPVVILQSALEALNILPSDQVLPVFHCMKILVPKLLCSSESLCIESFDTAWKIIYSLSNTQLIFWSNLKAFVQFVFDIRVLTVAARIKGQSYSKIKEIIYKIIEMSTTKTGVFNVLISYCCQSWIVPTSNDMTLSQDPFSSARDYIELIIEGCIFGTVFRRDQRLIQDVQAFIENLGCECAANIVTENTNRDDHYVRVCAIKFLCLLDGSNISHKMFIEDLAIKLLDKDELVSKSRTRYYVNSLQHRVKNRIWQTLLVLFPKFDQNFLDQIIGKIFEAGFVNNQASIKYFIEWIIILILHKFPQFLPKFWNCFCYGEEKLKMSICTFLSVLSHLDIIIQNISEMKPVLKQALTVILQWCFNHNFSVRLYALLALKKIWAMCKTLHIEEFDALTAVIESSLHQVENMHGVGNAKKNWQRIQEHFFFATFHPLKDYSLETIFYTLPRLSELVEDEWITIGKFIKFTDIPIVDSAYQWYLSETELCELKPGDWSQQDIGSNSVEGDSQLEWIDVQKKVIPWKNNVSDLELDLVFQDRAAKLGKSISRLIVVASLIDKPTNLGGLCRTCEIFGASALVVGSLHCINDKQFQYLSVSAEQWLPLVEVKPLQLVDYLQKKKTEGYTTIGVEQTARSSDLTEYCFPEKSLLLLGNEREGIPANLIQHLDVCVEIPQHGIIRSLNVHVSGALLIWEYTRQQMIKQRDIK</sequence>
<dbReference type="Ensembl" id="ENSSHAT00000000013.2">
    <property type="protein sequence ID" value="ENSSHAP00000000012.2"/>
    <property type="gene ID" value="ENSSHAG00000000013.2"/>
</dbReference>
<evidence type="ECO:0000256" key="13">
    <source>
        <dbReference type="SAM" id="MobiDB-lite"/>
    </source>
</evidence>
<comment type="subunit">
    <text evidence="2">Monomer and homodimer.</text>
</comment>
<dbReference type="InterPro" id="IPR056921">
    <property type="entry name" value="TARBP1_dom"/>
</dbReference>
<dbReference type="CTD" id="6894"/>
<comment type="function">
    <text evidence="9">S-adenosyl-L-methionine-dependent 2'-O-ribose methyltransferase that catalyzes the formation of 2'-O-methylguanosine at position 18 (Gm18) in a subset of tRNA. Selectively mediates Gm18 methylation of tRNAGln-TTG/CTG and tRNASer-TGA/GCT. Gm18 modification can enhance the stability of modified tRNAs.</text>
</comment>
<feature type="compositionally biased region" description="Acidic residues" evidence="13">
    <location>
        <begin position="290"/>
        <end position="299"/>
    </location>
</feature>
<evidence type="ECO:0000256" key="11">
    <source>
        <dbReference type="ARBA" id="ARBA00093636"/>
    </source>
</evidence>
<dbReference type="STRING" id="9305.ENSSHAP00000000012"/>
<keyword evidence="7" id="KW-0007">Acetylation</keyword>
<evidence type="ECO:0000256" key="4">
    <source>
        <dbReference type="ARBA" id="ARBA00022679"/>
    </source>
</evidence>
<dbReference type="InterPro" id="IPR029026">
    <property type="entry name" value="tRNA_m1G_MTases_N"/>
</dbReference>
<evidence type="ECO:0000256" key="8">
    <source>
        <dbReference type="ARBA" id="ARBA00093266"/>
    </source>
</evidence>
<reference evidence="16" key="2">
    <citation type="submission" date="2025-08" db="UniProtKB">
        <authorList>
            <consortium name="Ensembl"/>
        </authorList>
    </citation>
    <scope>IDENTIFICATION</scope>
</reference>
<organism evidence="16 17">
    <name type="scientific">Sarcophilus harrisii</name>
    <name type="common">Tasmanian devil</name>
    <name type="synonym">Sarcophilus laniarius</name>
    <dbReference type="NCBI Taxonomy" id="9305"/>
    <lineage>
        <taxon>Eukaryota</taxon>
        <taxon>Metazoa</taxon>
        <taxon>Chordata</taxon>
        <taxon>Craniata</taxon>
        <taxon>Vertebrata</taxon>
        <taxon>Euteleostomi</taxon>
        <taxon>Mammalia</taxon>
        <taxon>Metatheria</taxon>
        <taxon>Dasyuromorphia</taxon>
        <taxon>Dasyuridae</taxon>
        <taxon>Sarcophilus</taxon>
    </lineage>
</organism>
<evidence type="ECO:0000256" key="2">
    <source>
        <dbReference type="ARBA" id="ARBA00011407"/>
    </source>
</evidence>
<dbReference type="FunFam" id="3.40.1280.10:FF:000010">
    <property type="entry name" value="probable methyltransferase TARBP1"/>
    <property type="match status" value="1"/>
</dbReference>
<dbReference type="Pfam" id="PF25050">
    <property type="entry name" value="TARBP1"/>
    <property type="match status" value="1"/>
</dbReference>
<proteinExistence type="inferred from homology"/>
<gene>
    <name evidence="16" type="primary">TARBP1</name>
</gene>
<dbReference type="InterPro" id="IPR044748">
    <property type="entry name" value="Trm3/TARBP1_C"/>
</dbReference>
<dbReference type="GO" id="GO:0030488">
    <property type="term" value="P:tRNA methylation"/>
    <property type="evidence" value="ECO:0007669"/>
    <property type="project" value="Ensembl"/>
</dbReference>
<dbReference type="InterPro" id="IPR045330">
    <property type="entry name" value="TRM3/TARBP1"/>
</dbReference>
<evidence type="ECO:0000256" key="12">
    <source>
        <dbReference type="ARBA" id="ARBA00093656"/>
    </source>
</evidence>
<keyword evidence="17" id="KW-1185">Reference proteome</keyword>
<evidence type="ECO:0000313" key="16">
    <source>
        <dbReference type="Ensembl" id="ENSSHAP00000000012.2"/>
    </source>
</evidence>
<evidence type="ECO:0000313" key="17">
    <source>
        <dbReference type="Proteomes" id="UP000007648"/>
    </source>
</evidence>
<evidence type="ECO:0000256" key="6">
    <source>
        <dbReference type="ARBA" id="ARBA00022884"/>
    </source>
</evidence>
<feature type="region of interest" description="Disordered" evidence="13">
    <location>
        <begin position="280"/>
        <end position="306"/>
    </location>
</feature>
<reference evidence="16 17" key="1">
    <citation type="journal article" date="2011" name="Proc. Natl. Acad. Sci. U.S.A.">
        <title>Genetic diversity and population structure of the endangered marsupial Sarcophilus harrisii (Tasmanian devil).</title>
        <authorList>
            <person name="Miller W."/>
            <person name="Hayes V.M."/>
            <person name="Ratan A."/>
            <person name="Petersen D.C."/>
            <person name="Wittekindt N.E."/>
            <person name="Miller J."/>
            <person name="Walenz B."/>
            <person name="Knight J."/>
            <person name="Qi J."/>
            <person name="Zhao F."/>
            <person name="Wang Q."/>
            <person name="Bedoya-Reina O.C."/>
            <person name="Katiyar N."/>
            <person name="Tomsho L.P."/>
            <person name="Kasson L.M."/>
            <person name="Hardie R.A."/>
            <person name="Woodbridge P."/>
            <person name="Tindall E.A."/>
            <person name="Bertelsen M.F."/>
            <person name="Dixon D."/>
            <person name="Pyecroft S."/>
            <person name="Helgen K.M."/>
            <person name="Lesk A.M."/>
            <person name="Pringle T.H."/>
            <person name="Patterson N."/>
            <person name="Zhang Y."/>
            <person name="Kreiss A."/>
            <person name="Woods G.M."/>
            <person name="Jones M.E."/>
            <person name="Schuster S.C."/>
        </authorList>
    </citation>
    <scope>NUCLEOTIDE SEQUENCE [LARGE SCALE GENOMIC DNA]</scope>
</reference>
<dbReference type="GO" id="GO:0141100">
    <property type="term" value="F:tRNA (guanine(18)-2'-O)-methyltransferase activity"/>
    <property type="evidence" value="ECO:0007669"/>
    <property type="project" value="UniProtKB-EC"/>
</dbReference>
<dbReference type="RefSeq" id="XP_023357830.2">
    <property type="nucleotide sequence ID" value="XM_023502062.2"/>
</dbReference>
<dbReference type="PANTHER" id="PTHR12029:SF11">
    <property type="entry name" value="METHYLTRANSFERASE TARBP1-RELATED"/>
    <property type="match status" value="1"/>
</dbReference>
<protein>
    <recommendedName>
        <fullName evidence="11">tRNA (guanosine(18)-2'-O)-methyltransferase TARBP1</fullName>
        <ecNumber evidence="10">2.1.1.34</ecNumber>
    </recommendedName>
    <alternativeName>
        <fullName evidence="12">TAR RNA-binding protein 1</fullName>
    </alternativeName>
</protein>
<dbReference type="InterPro" id="IPR029028">
    <property type="entry name" value="Alpha/beta_knot_MTases"/>
</dbReference>
<evidence type="ECO:0000259" key="15">
    <source>
        <dbReference type="Pfam" id="PF25050"/>
    </source>
</evidence>
<reference evidence="16" key="3">
    <citation type="submission" date="2025-09" db="UniProtKB">
        <authorList>
            <consortium name="Ensembl"/>
        </authorList>
    </citation>
    <scope>IDENTIFICATION</scope>
</reference>
<dbReference type="InterPro" id="IPR025806">
    <property type="entry name" value="TARBP1"/>
</dbReference>
<dbReference type="SUPFAM" id="SSF48371">
    <property type="entry name" value="ARM repeat"/>
    <property type="match status" value="1"/>
</dbReference>
<keyword evidence="4" id="KW-0808">Transferase</keyword>
<dbReference type="Gene3D" id="3.40.1280.10">
    <property type="match status" value="1"/>
</dbReference>
<evidence type="ECO:0000256" key="3">
    <source>
        <dbReference type="ARBA" id="ARBA00022603"/>
    </source>
</evidence>
<keyword evidence="3" id="KW-0489">Methyltransferase</keyword>
<dbReference type="OrthoDB" id="241340at2759"/>
<dbReference type="Pfam" id="PF00588">
    <property type="entry name" value="SpoU_methylase"/>
    <property type="match status" value="1"/>
</dbReference>
<comment type="catalytic activity">
    <reaction evidence="8">
        <text>guanosine(18) in tRNA + S-adenosyl-L-methionine = 2'-O-methylguanosine(18) in tRNA + S-adenosyl-L-homocysteine + H(+)</text>
        <dbReference type="Rhea" id="RHEA:20077"/>
        <dbReference type="Rhea" id="RHEA-COMP:10190"/>
        <dbReference type="Rhea" id="RHEA-COMP:10192"/>
        <dbReference type="ChEBI" id="CHEBI:15378"/>
        <dbReference type="ChEBI" id="CHEBI:57856"/>
        <dbReference type="ChEBI" id="CHEBI:59789"/>
        <dbReference type="ChEBI" id="CHEBI:74269"/>
        <dbReference type="ChEBI" id="CHEBI:74445"/>
        <dbReference type="EC" id="2.1.1.34"/>
    </reaction>
    <physiologicalReaction direction="left-to-right" evidence="8">
        <dbReference type="Rhea" id="RHEA:20078"/>
    </physiologicalReaction>
</comment>
<dbReference type="Proteomes" id="UP000007648">
    <property type="component" value="Unassembled WGS sequence"/>
</dbReference>
<dbReference type="GeneTree" id="ENSGT00390000003939"/>